<dbReference type="Proteomes" id="UP001378592">
    <property type="component" value="Unassembled WGS sequence"/>
</dbReference>
<dbReference type="Pfam" id="PF00135">
    <property type="entry name" value="COesterase"/>
    <property type="match status" value="1"/>
</dbReference>
<evidence type="ECO:0000313" key="8">
    <source>
        <dbReference type="Proteomes" id="UP001378592"/>
    </source>
</evidence>
<evidence type="ECO:0000256" key="5">
    <source>
        <dbReference type="RuleBase" id="RU361235"/>
    </source>
</evidence>
<comment type="similarity">
    <text evidence="1 5">Belongs to the type-B carboxylesterase/lipase family.</text>
</comment>
<comment type="caution">
    <text evidence="7">The sequence shown here is derived from an EMBL/GenBank/DDBJ whole genome shotgun (WGS) entry which is preliminary data.</text>
</comment>
<evidence type="ECO:0000256" key="4">
    <source>
        <dbReference type="ARBA" id="ARBA00023180"/>
    </source>
</evidence>
<proteinExistence type="inferred from homology"/>
<evidence type="ECO:0000256" key="1">
    <source>
        <dbReference type="ARBA" id="ARBA00005964"/>
    </source>
</evidence>
<gene>
    <name evidence="7" type="ORF">R5R35_000757</name>
</gene>
<reference evidence="7 8" key="1">
    <citation type="submission" date="2024-03" db="EMBL/GenBank/DDBJ databases">
        <title>The genome assembly and annotation of the cricket Gryllus longicercus Weissman &amp; Gray.</title>
        <authorList>
            <person name="Szrajer S."/>
            <person name="Gray D."/>
            <person name="Ylla G."/>
        </authorList>
    </citation>
    <scope>NUCLEOTIDE SEQUENCE [LARGE SCALE GENOMIC DNA]</scope>
    <source>
        <strain evidence="7">DAG 2021-001</strain>
        <tissue evidence="7">Whole body minus gut</tissue>
    </source>
</reference>
<sequence>MSGFVTVTVKQGALRGRRQKTQGGNPFVSFKGLPYAKPPLGELRYKAPEPADSWMGIRDATKPGNKCLQFDTFSKQIEGDEDCLVLNVFSPCLPKGGKSDKLHPVLVWIHGGGFVGGHSDLYDPEPFMDYGVVVVTINYRVGPLGFLGLNTTGAPGNAGLKDQVQALRWVKDNISTFGGDPENVTVFGESAGGGSVHYLVLSPLAKGLFRRAIAQSGSALCPWALSRDPVGRAKRLALAAGCDSSVVEDPAALLEWFLQVPAHLLVGAMEAAKTADERRRGLVFTFVPCVEPHHRGAFLTDDPAALLAAGDINRVPLVIGLCSHEGILALPGTLLRLGLVPMPSPGGESPATPEAAAKALEAAEAKAMEAVAADLERVLPEDILLGKKNLQRSRQLVETLKDYYLDGKQLTDETLEGFVHMNTDVHFGLGIMRAAREHARLGLPVYLYEFAFTGRNNFTEYVLQGCKVKGASHGDEIGYMFNTPIAPPVENGGPEELTKKRLLSLWTNFAKGGNPTPAQDNVITANWLPYSQHAPNYLQISEDLKADSGILKERVKFWEDLYRKY</sequence>
<dbReference type="PROSITE" id="PS00122">
    <property type="entry name" value="CARBOXYLESTERASE_B_1"/>
    <property type="match status" value="1"/>
</dbReference>
<dbReference type="InterPro" id="IPR002018">
    <property type="entry name" value="CarbesteraseB"/>
</dbReference>
<protein>
    <recommendedName>
        <fullName evidence="5">Carboxylic ester hydrolase</fullName>
        <ecNumber evidence="5">3.1.1.-</ecNumber>
    </recommendedName>
</protein>
<keyword evidence="4" id="KW-0325">Glycoprotein</keyword>
<dbReference type="InterPro" id="IPR029058">
    <property type="entry name" value="AB_hydrolase_fold"/>
</dbReference>
<name>A0AAN9VYH0_9ORTH</name>
<evidence type="ECO:0000259" key="6">
    <source>
        <dbReference type="Pfam" id="PF00135"/>
    </source>
</evidence>
<dbReference type="Gene3D" id="3.40.50.1820">
    <property type="entry name" value="alpha/beta hydrolase"/>
    <property type="match status" value="1"/>
</dbReference>
<dbReference type="InterPro" id="IPR019826">
    <property type="entry name" value="Carboxylesterase_B_AS"/>
</dbReference>
<evidence type="ECO:0000313" key="7">
    <source>
        <dbReference type="EMBL" id="KAK7870485.1"/>
    </source>
</evidence>
<keyword evidence="3 5" id="KW-0378">Hydrolase</keyword>
<dbReference type="AlphaFoldDB" id="A0AAN9VYH0"/>
<dbReference type="EC" id="3.1.1.-" evidence="5"/>
<dbReference type="PANTHER" id="PTHR43142">
    <property type="entry name" value="CARBOXYLIC ESTER HYDROLASE"/>
    <property type="match status" value="1"/>
</dbReference>
<evidence type="ECO:0000256" key="3">
    <source>
        <dbReference type="ARBA" id="ARBA00022801"/>
    </source>
</evidence>
<dbReference type="PANTHER" id="PTHR43142:SF1">
    <property type="entry name" value="CARBOXYLIC ESTER HYDROLASE"/>
    <property type="match status" value="1"/>
</dbReference>
<keyword evidence="2" id="KW-0719">Serine esterase</keyword>
<dbReference type="EMBL" id="JAZDUA010000057">
    <property type="protein sequence ID" value="KAK7870485.1"/>
    <property type="molecule type" value="Genomic_DNA"/>
</dbReference>
<accession>A0AAN9VYH0</accession>
<dbReference type="GO" id="GO:0052689">
    <property type="term" value="F:carboxylic ester hydrolase activity"/>
    <property type="evidence" value="ECO:0007669"/>
    <property type="project" value="UniProtKB-KW"/>
</dbReference>
<dbReference type="SUPFAM" id="SSF53474">
    <property type="entry name" value="alpha/beta-Hydrolases"/>
    <property type="match status" value="1"/>
</dbReference>
<feature type="domain" description="Carboxylesterase type B" evidence="6">
    <location>
        <begin position="6"/>
        <end position="558"/>
    </location>
</feature>
<organism evidence="7 8">
    <name type="scientific">Gryllus longicercus</name>
    <dbReference type="NCBI Taxonomy" id="2509291"/>
    <lineage>
        <taxon>Eukaryota</taxon>
        <taxon>Metazoa</taxon>
        <taxon>Ecdysozoa</taxon>
        <taxon>Arthropoda</taxon>
        <taxon>Hexapoda</taxon>
        <taxon>Insecta</taxon>
        <taxon>Pterygota</taxon>
        <taxon>Neoptera</taxon>
        <taxon>Polyneoptera</taxon>
        <taxon>Orthoptera</taxon>
        <taxon>Ensifera</taxon>
        <taxon>Gryllidea</taxon>
        <taxon>Grylloidea</taxon>
        <taxon>Gryllidae</taxon>
        <taxon>Gryllinae</taxon>
        <taxon>Gryllus</taxon>
    </lineage>
</organism>
<keyword evidence="8" id="KW-1185">Reference proteome</keyword>
<evidence type="ECO:0000256" key="2">
    <source>
        <dbReference type="ARBA" id="ARBA00022487"/>
    </source>
</evidence>